<keyword evidence="3" id="KW-1185">Reference proteome</keyword>
<dbReference type="EMBL" id="UZAI01002334">
    <property type="protein sequence ID" value="VDO70521.1"/>
    <property type="molecule type" value="Genomic_DNA"/>
</dbReference>
<dbReference type="AlphaFoldDB" id="A0A3P7X8T0"/>
<evidence type="ECO:0000256" key="1">
    <source>
        <dbReference type="SAM" id="MobiDB-lite"/>
    </source>
</evidence>
<protein>
    <submittedName>
        <fullName evidence="2">Uncharacterized protein</fullName>
    </submittedName>
</protein>
<evidence type="ECO:0000313" key="2">
    <source>
        <dbReference type="EMBL" id="VDO70521.1"/>
    </source>
</evidence>
<organism evidence="2 3">
    <name type="scientific">Schistosoma margrebowiei</name>
    <dbReference type="NCBI Taxonomy" id="48269"/>
    <lineage>
        <taxon>Eukaryota</taxon>
        <taxon>Metazoa</taxon>
        <taxon>Spiralia</taxon>
        <taxon>Lophotrochozoa</taxon>
        <taxon>Platyhelminthes</taxon>
        <taxon>Trematoda</taxon>
        <taxon>Digenea</taxon>
        <taxon>Strigeidida</taxon>
        <taxon>Schistosomatoidea</taxon>
        <taxon>Schistosomatidae</taxon>
        <taxon>Schistosoma</taxon>
    </lineage>
</organism>
<reference evidence="2 3" key="1">
    <citation type="submission" date="2018-11" db="EMBL/GenBank/DDBJ databases">
        <authorList>
            <consortium name="Pathogen Informatics"/>
        </authorList>
    </citation>
    <scope>NUCLEOTIDE SEQUENCE [LARGE SCALE GENOMIC DNA]</scope>
    <source>
        <strain evidence="2 3">Zambia</strain>
    </source>
</reference>
<feature type="compositionally biased region" description="Polar residues" evidence="1">
    <location>
        <begin position="16"/>
        <end position="25"/>
    </location>
</feature>
<proteinExistence type="predicted"/>
<name>A0A3P7X8T0_9TREM</name>
<dbReference type="Proteomes" id="UP000277204">
    <property type="component" value="Unassembled WGS sequence"/>
</dbReference>
<gene>
    <name evidence="2" type="ORF">SMRZ_LOCUS6321</name>
</gene>
<feature type="region of interest" description="Disordered" evidence="1">
    <location>
        <begin position="1"/>
        <end position="52"/>
    </location>
</feature>
<accession>A0A3P7X8T0</accession>
<evidence type="ECO:0000313" key="3">
    <source>
        <dbReference type="Proteomes" id="UP000277204"/>
    </source>
</evidence>
<sequence length="70" mass="7866">MADEKGNHNRSKRSKSSFTGGNTKKNLVKEHASPNYNNTTLADQHASRETRIPFVKSLSIIHDVEKSLNE</sequence>